<dbReference type="InterPro" id="IPR000490">
    <property type="entry name" value="Glyco_hydro_17"/>
</dbReference>
<evidence type="ECO:0000313" key="10">
    <source>
        <dbReference type="Proteomes" id="UP000290289"/>
    </source>
</evidence>
<protein>
    <recommendedName>
        <fullName evidence="3">glucan endo-1,3-beta-D-glucosidase</fullName>
        <ecNumber evidence="3">3.2.1.39</ecNumber>
    </recommendedName>
    <alternativeName>
        <fullName evidence="6">(1-&gt;3)-beta-glucan endohydrolase</fullName>
    </alternativeName>
    <alternativeName>
        <fullName evidence="7">Beta-1,3-endoglucanase</fullName>
    </alternativeName>
</protein>
<evidence type="ECO:0000256" key="3">
    <source>
        <dbReference type="ARBA" id="ARBA00012780"/>
    </source>
</evidence>
<dbReference type="InterPro" id="IPR044965">
    <property type="entry name" value="Glyco_hydro_17_plant"/>
</dbReference>
<keyword evidence="4" id="KW-0378">Hydrolase</keyword>
<dbReference type="AlphaFoldDB" id="A0A498KEB7"/>
<evidence type="ECO:0000256" key="6">
    <source>
        <dbReference type="ARBA" id="ARBA00033335"/>
    </source>
</evidence>
<keyword evidence="10" id="KW-1185">Reference proteome</keyword>
<dbReference type="Gene3D" id="3.20.20.80">
    <property type="entry name" value="Glycosidases"/>
    <property type="match status" value="1"/>
</dbReference>
<dbReference type="PANTHER" id="PTHR32227">
    <property type="entry name" value="GLUCAN ENDO-1,3-BETA-GLUCOSIDASE BG1-RELATED-RELATED"/>
    <property type="match status" value="1"/>
</dbReference>
<dbReference type="GO" id="GO:0005975">
    <property type="term" value="P:carbohydrate metabolic process"/>
    <property type="evidence" value="ECO:0007669"/>
    <property type="project" value="InterPro"/>
</dbReference>
<evidence type="ECO:0000256" key="7">
    <source>
        <dbReference type="ARBA" id="ARBA00033417"/>
    </source>
</evidence>
<name>A0A498KEB7_MALDO</name>
<evidence type="ECO:0000256" key="1">
    <source>
        <dbReference type="ARBA" id="ARBA00000382"/>
    </source>
</evidence>
<sequence>MLPDMSLNEDDAVNWVKDNVQSFLPETQILGISVGNEVLGVAEFELWGALLGADKNIYKAVKRLKLINIQIYTAHAEAIFTNSYPPSSCTFNNNVKKYMKPLLEFF</sequence>
<dbReference type="EC" id="3.2.1.39" evidence="3"/>
<evidence type="ECO:0000256" key="4">
    <source>
        <dbReference type="ARBA" id="ARBA00022801"/>
    </source>
</evidence>
<dbReference type="Proteomes" id="UP000290289">
    <property type="component" value="Chromosome 2"/>
</dbReference>
<gene>
    <name evidence="9" type="ORF">DVH24_017768</name>
</gene>
<comment type="caution">
    <text evidence="9">The sequence shown here is derived from an EMBL/GenBank/DDBJ whole genome shotgun (WGS) entry which is preliminary data.</text>
</comment>
<dbReference type="GO" id="GO:0042973">
    <property type="term" value="F:glucan endo-1,3-beta-D-glucosidase activity"/>
    <property type="evidence" value="ECO:0007669"/>
    <property type="project" value="UniProtKB-EC"/>
</dbReference>
<dbReference type="SUPFAM" id="SSF51445">
    <property type="entry name" value="(Trans)glycosidases"/>
    <property type="match status" value="1"/>
</dbReference>
<evidence type="ECO:0000256" key="8">
    <source>
        <dbReference type="RuleBase" id="RU004335"/>
    </source>
</evidence>
<accession>A0A498KEB7</accession>
<evidence type="ECO:0000256" key="2">
    <source>
        <dbReference type="ARBA" id="ARBA00008773"/>
    </source>
</evidence>
<reference evidence="9 10" key="1">
    <citation type="submission" date="2018-10" db="EMBL/GenBank/DDBJ databases">
        <title>A high-quality apple genome assembly.</title>
        <authorList>
            <person name="Hu J."/>
        </authorList>
    </citation>
    <scope>NUCLEOTIDE SEQUENCE [LARGE SCALE GENOMIC DNA]</scope>
    <source>
        <strain evidence="10">cv. HFTH1</strain>
        <tissue evidence="9">Young leaf</tissue>
    </source>
</reference>
<dbReference type="EMBL" id="RDQH01000328">
    <property type="protein sequence ID" value="RXI05726.1"/>
    <property type="molecule type" value="Genomic_DNA"/>
</dbReference>
<comment type="catalytic activity">
    <reaction evidence="1">
        <text>Hydrolysis of (1-&gt;3)-beta-D-glucosidic linkages in (1-&gt;3)-beta-D-glucans.</text>
        <dbReference type="EC" id="3.2.1.39"/>
    </reaction>
</comment>
<dbReference type="Pfam" id="PF00332">
    <property type="entry name" value="Glyco_hydro_17"/>
    <property type="match status" value="1"/>
</dbReference>
<proteinExistence type="inferred from homology"/>
<dbReference type="InterPro" id="IPR017853">
    <property type="entry name" value="GH"/>
</dbReference>
<comment type="similarity">
    <text evidence="2 8">Belongs to the glycosyl hydrolase 17 family.</text>
</comment>
<keyword evidence="5" id="KW-0326">Glycosidase</keyword>
<organism evidence="9 10">
    <name type="scientific">Malus domestica</name>
    <name type="common">Apple</name>
    <name type="synonym">Pyrus malus</name>
    <dbReference type="NCBI Taxonomy" id="3750"/>
    <lineage>
        <taxon>Eukaryota</taxon>
        <taxon>Viridiplantae</taxon>
        <taxon>Streptophyta</taxon>
        <taxon>Embryophyta</taxon>
        <taxon>Tracheophyta</taxon>
        <taxon>Spermatophyta</taxon>
        <taxon>Magnoliopsida</taxon>
        <taxon>eudicotyledons</taxon>
        <taxon>Gunneridae</taxon>
        <taxon>Pentapetalae</taxon>
        <taxon>rosids</taxon>
        <taxon>fabids</taxon>
        <taxon>Rosales</taxon>
        <taxon>Rosaceae</taxon>
        <taxon>Amygdaloideae</taxon>
        <taxon>Maleae</taxon>
        <taxon>Malus</taxon>
    </lineage>
</organism>
<evidence type="ECO:0000256" key="5">
    <source>
        <dbReference type="ARBA" id="ARBA00023295"/>
    </source>
</evidence>
<dbReference type="STRING" id="3750.A0A498KEB7"/>
<evidence type="ECO:0000313" key="9">
    <source>
        <dbReference type="EMBL" id="RXI05726.1"/>
    </source>
</evidence>